<dbReference type="Proteomes" id="UP000559626">
    <property type="component" value="Unassembled WGS sequence"/>
</dbReference>
<reference evidence="2 3" key="1">
    <citation type="submission" date="2020-04" db="EMBL/GenBank/DDBJ databases">
        <title>Hymenobacter polaris sp. nov., isolated from Arctic soil.</title>
        <authorList>
            <person name="Dahal R.H."/>
        </authorList>
    </citation>
    <scope>NUCLEOTIDE SEQUENCE [LARGE SCALE GENOMIC DNA]</scope>
    <source>
        <strain evidence="2 3">RP-2-7</strain>
    </source>
</reference>
<dbReference type="AlphaFoldDB" id="A0A7Y0AGX3"/>
<evidence type="ECO:0000256" key="1">
    <source>
        <dbReference type="SAM" id="Phobius"/>
    </source>
</evidence>
<keyword evidence="3" id="KW-1185">Reference proteome</keyword>
<proteinExistence type="predicted"/>
<sequence>MPRPPFTPASVAVQVAARNRRRGRQSKSERVIHRLLLAWVLLLGGLLLLQAYPFPGSAQLSYWLVVAVALGSPVVAGLLLWLAGLGLRSAYHQLRVLRRAAQWTRQEPSDEWLNEEGNRKLR</sequence>
<comment type="caution">
    <text evidence="2">The sequence shown here is derived from an EMBL/GenBank/DDBJ whole genome shotgun (WGS) entry which is preliminary data.</text>
</comment>
<evidence type="ECO:0000313" key="2">
    <source>
        <dbReference type="EMBL" id="NML67132.1"/>
    </source>
</evidence>
<dbReference type="RefSeq" id="WP_169532816.1">
    <property type="nucleotide sequence ID" value="NZ_JABBGH010000003.1"/>
</dbReference>
<organism evidence="2 3">
    <name type="scientific">Hymenobacter polaris</name>
    <dbReference type="NCBI Taxonomy" id="2682546"/>
    <lineage>
        <taxon>Bacteria</taxon>
        <taxon>Pseudomonadati</taxon>
        <taxon>Bacteroidota</taxon>
        <taxon>Cytophagia</taxon>
        <taxon>Cytophagales</taxon>
        <taxon>Hymenobacteraceae</taxon>
        <taxon>Hymenobacter</taxon>
    </lineage>
</organism>
<feature type="transmembrane region" description="Helical" evidence="1">
    <location>
        <begin position="60"/>
        <end position="85"/>
    </location>
</feature>
<evidence type="ECO:0000313" key="3">
    <source>
        <dbReference type="Proteomes" id="UP000559626"/>
    </source>
</evidence>
<accession>A0A7Y0AGX3</accession>
<keyword evidence="1" id="KW-0472">Membrane</keyword>
<feature type="transmembrane region" description="Helical" evidence="1">
    <location>
        <begin position="31"/>
        <end position="54"/>
    </location>
</feature>
<keyword evidence="1" id="KW-1133">Transmembrane helix</keyword>
<gene>
    <name evidence="2" type="ORF">HHL22_18155</name>
</gene>
<dbReference type="EMBL" id="JABBGH010000003">
    <property type="protein sequence ID" value="NML67132.1"/>
    <property type="molecule type" value="Genomic_DNA"/>
</dbReference>
<keyword evidence="1" id="KW-0812">Transmembrane</keyword>
<protein>
    <submittedName>
        <fullName evidence="2">Uncharacterized protein</fullName>
    </submittedName>
</protein>
<name>A0A7Y0AGX3_9BACT</name>